<dbReference type="EMBL" id="JAFJYH010000187">
    <property type="protein sequence ID" value="KAG4416394.1"/>
    <property type="molecule type" value="Genomic_DNA"/>
</dbReference>
<evidence type="ECO:0000256" key="11">
    <source>
        <dbReference type="SAM" id="MobiDB-lite"/>
    </source>
</evidence>
<comment type="catalytic activity">
    <reaction evidence="1 10">
        <text>Random hydrolysis of (1-&gt;6)-alpha-D-mannosidic linkages in unbranched (1-&gt;6)-mannans.</text>
        <dbReference type="EC" id="3.2.1.101"/>
    </reaction>
</comment>
<evidence type="ECO:0000256" key="9">
    <source>
        <dbReference type="ARBA" id="ARBA00023295"/>
    </source>
</evidence>
<dbReference type="OrthoDB" id="4187847at2759"/>
<dbReference type="PANTHER" id="PTHR12145:SF41">
    <property type="entry name" value="MANNAN ENDO-1,6-ALPHA-MANNOSIDASE"/>
    <property type="match status" value="1"/>
</dbReference>
<evidence type="ECO:0000256" key="4">
    <source>
        <dbReference type="ARBA" id="ARBA00012350"/>
    </source>
</evidence>
<feature type="chain" id="PRO_5034572599" description="Mannan endo-1,6-alpha-mannosidase" evidence="12">
    <location>
        <begin position="23"/>
        <end position="453"/>
    </location>
</feature>
<evidence type="ECO:0000256" key="10">
    <source>
        <dbReference type="PIRNR" id="PIRNR016302"/>
    </source>
</evidence>
<evidence type="ECO:0000256" key="12">
    <source>
        <dbReference type="SAM" id="SignalP"/>
    </source>
</evidence>
<evidence type="ECO:0000256" key="8">
    <source>
        <dbReference type="ARBA" id="ARBA00023180"/>
    </source>
</evidence>
<dbReference type="GO" id="GO:0008496">
    <property type="term" value="F:mannan endo-1,6-alpha-mannosidase activity"/>
    <property type="evidence" value="ECO:0007669"/>
    <property type="project" value="UniProtKB-UniRule"/>
</dbReference>
<dbReference type="PANTHER" id="PTHR12145">
    <property type="entry name" value="MANNAN ENDO-1,6-ALPHA-MANNOSIDASE DCW1"/>
    <property type="match status" value="1"/>
</dbReference>
<accession>A0A8H7TAP1</accession>
<keyword evidence="5 12" id="KW-0732">Signal</keyword>
<dbReference type="Gene3D" id="1.50.10.20">
    <property type="match status" value="1"/>
</dbReference>
<dbReference type="FunFam" id="1.50.10.20:FF:000006">
    <property type="entry name" value="Mannan endo-1,6-alpha-mannosidase"/>
    <property type="match status" value="1"/>
</dbReference>
<feature type="signal peptide" evidence="12">
    <location>
        <begin position="1"/>
        <end position="22"/>
    </location>
</feature>
<evidence type="ECO:0000256" key="3">
    <source>
        <dbReference type="ARBA" id="ARBA00009699"/>
    </source>
</evidence>
<organism evidence="13 14">
    <name type="scientific">Cadophora malorum</name>
    <dbReference type="NCBI Taxonomy" id="108018"/>
    <lineage>
        <taxon>Eukaryota</taxon>
        <taxon>Fungi</taxon>
        <taxon>Dikarya</taxon>
        <taxon>Ascomycota</taxon>
        <taxon>Pezizomycotina</taxon>
        <taxon>Leotiomycetes</taxon>
        <taxon>Helotiales</taxon>
        <taxon>Ploettnerulaceae</taxon>
        <taxon>Cadophora</taxon>
    </lineage>
</organism>
<protein>
    <recommendedName>
        <fullName evidence="4 10">Mannan endo-1,6-alpha-mannosidase</fullName>
        <ecNumber evidence="4 10">3.2.1.101</ecNumber>
    </recommendedName>
</protein>
<comment type="caution">
    <text evidence="13">The sequence shown here is derived from an EMBL/GenBank/DDBJ whole genome shotgun (WGS) entry which is preliminary data.</text>
</comment>
<dbReference type="InterPro" id="IPR008928">
    <property type="entry name" value="6-hairpin_glycosidase_sf"/>
</dbReference>
<name>A0A8H7TAP1_9HELO</name>
<gene>
    <name evidence="13" type="ORF">IFR04_010440</name>
</gene>
<evidence type="ECO:0000313" key="14">
    <source>
        <dbReference type="Proteomes" id="UP000664132"/>
    </source>
</evidence>
<evidence type="ECO:0000256" key="6">
    <source>
        <dbReference type="ARBA" id="ARBA00022801"/>
    </source>
</evidence>
<dbReference type="Proteomes" id="UP000664132">
    <property type="component" value="Unassembled WGS sequence"/>
</dbReference>
<reference evidence="13" key="1">
    <citation type="submission" date="2021-02" db="EMBL/GenBank/DDBJ databases">
        <title>Genome sequence Cadophora malorum strain M34.</title>
        <authorList>
            <person name="Stefanovic E."/>
            <person name="Vu D."/>
            <person name="Scully C."/>
            <person name="Dijksterhuis J."/>
            <person name="Roader J."/>
            <person name="Houbraken J."/>
        </authorList>
    </citation>
    <scope>NUCLEOTIDE SEQUENCE</scope>
    <source>
        <strain evidence="13">M34</strain>
    </source>
</reference>
<sequence length="453" mass="48902">MRGKRIIAGAAICASWGQVASAIDLDITSTDSVKSAAATIAYGMMSYYTGNHTGDNPGNLPSPYYWWEAGSMFGTMIEYWYYTNDTSYNPTVTAAMLSQVGDNDDYMPTNQTKTEGNDDQGFWAMAAMSAAEMNYPNPPDDEPQWLALAQAVFNEMVTRWDDSTCGGGLRWQIFTFNAGYTYKNSIANGCFFNIASRLARYTGNQTYADWAEKTWDWMEGVGLISTDYKVYDGTSDTDNCTSIDHIQFSYNQGIYLFGSAVMYEFTNQSSTWQARLEGLLNSTDIFFKDGVMYEQACEPVNTVGTCDTDQQSFKAYLSRWMAATAKLVPAYHDTIMALLKTSASAAAAQCSGGTDGVTCGEHWYQSYDGLYGLGQQMSALSVVQSMLIDEAPALVTNSTGGTSQGNVNAGSKSSSSSEVITPATSGDRAGAGILTALVISGLLGGVGMMVTGS</sequence>
<comment type="subcellular location">
    <subcellularLocation>
        <location evidence="2">Endomembrane system</location>
    </subcellularLocation>
</comment>
<dbReference type="GO" id="GO:0012505">
    <property type="term" value="C:endomembrane system"/>
    <property type="evidence" value="ECO:0007669"/>
    <property type="project" value="UniProtKB-SubCell"/>
</dbReference>
<comment type="similarity">
    <text evidence="3 10">Belongs to the glycosyl hydrolase 76 family.</text>
</comment>
<keyword evidence="8" id="KW-0325">Glycoprotein</keyword>
<dbReference type="Pfam" id="PF03663">
    <property type="entry name" value="Glyco_hydro_76"/>
    <property type="match status" value="1"/>
</dbReference>
<dbReference type="AlphaFoldDB" id="A0A8H7TAP1"/>
<dbReference type="InterPro" id="IPR005198">
    <property type="entry name" value="Glyco_hydro_76"/>
</dbReference>
<evidence type="ECO:0000256" key="1">
    <source>
        <dbReference type="ARBA" id="ARBA00001452"/>
    </source>
</evidence>
<keyword evidence="7" id="KW-0472">Membrane</keyword>
<dbReference type="GO" id="GO:0009272">
    <property type="term" value="P:fungal-type cell wall biogenesis"/>
    <property type="evidence" value="ECO:0007669"/>
    <property type="project" value="TreeGrafter"/>
</dbReference>
<dbReference type="PIRSF" id="PIRSF016302">
    <property type="entry name" value="Man_a_manosd"/>
    <property type="match status" value="1"/>
</dbReference>
<evidence type="ECO:0000313" key="13">
    <source>
        <dbReference type="EMBL" id="KAG4416394.1"/>
    </source>
</evidence>
<dbReference type="InterPro" id="IPR014480">
    <property type="entry name" value="Mannan-1_6-alpha_mannosidase"/>
</dbReference>
<proteinExistence type="inferred from homology"/>
<dbReference type="GO" id="GO:0016052">
    <property type="term" value="P:carbohydrate catabolic process"/>
    <property type="evidence" value="ECO:0007669"/>
    <property type="project" value="InterPro"/>
</dbReference>
<feature type="compositionally biased region" description="Polar residues" evidence="11">
    <location>
        <begin position="398"/>
        <end position="410"/>
    </location>
</feature>
<evidence type="ECO:0000256" key="2">
    <source>
        <dbReference type="ARBA" id="ARBA00004308"/>
    </source>
</evidence>
<evidence type="ECO:0000256" key="5">
    <source>
        <dbReference type="ARBA" id="ARBA00022729"/>
    </source>
</evidence>
<keyword evidence="9 10" id="KW-0326">Glycosidase</keyword>
<dbReference type="EC" id="3.2.1.101" evidence="4 10"/>
<keyword evidence="6 10" id="KW-0378">Hydrolase</keyword>
<evidence type="ECO:0000256" key="7">
    <source>
        <dbReference type="ARBA" id="ARBA00023136"/>
    </source>
</evidence>
<keyword evidence="14" id="KW-1185">Reference proteome</keyword>
<feature type="region of interest" description="Disordered" evidence="11">
    <location>
        <begin position="398"/>
        <end position="422"/>
    </location>
</feature>
<dbReference type="SUPFAM" id="SSF48208">
    <property type="entry name" value="Six-hairpin glycosidases"/>
    <property type="match status" value="1"/>
</dbReference>